<dbReference type="AlphaFoldDB" id="A0A2N9K9I4"/>
<keyword evidence="7" id="KW-1185">Reference proteome</keyword>
<protein>
    <recommendedName>
        <fullName evidence="2">Stress response regulator gls24 homolog</fullName>
    </recommendedName>
</protein>
<sequence>MTTEKTTTQNTATENHQPKGELTFDDKVIQKVVGYAIENVTGLLGVDGGFVANIKNKIVNTDNPTDGIGVEVGKEQVAVDLDIIMEYGHNAHDIYKQLTEVITKQVRDTTSLTLVELNVEVVDIQTQKEFDASQTSLQDRVTDAGSTIKEKTSDGVDAVKKSTSQAVNDDDNRVK</sequence>
<dbReference type="GeneID" id="99673978"/>
<evidence type="ECO:0000313" key="4">
    <source>
        <dbReference type="EMBL" id="SPD91677.1"/>
    </source>
</evidence>
<dbReference type="PANTHER" id="PTHR34297:SF3">
    <property type="entry name" value="ALKALINE SHOCK PROTEIN 23"/>
    <property type="match status" value="1"/>
</dbReference>
<reference evidence="4 7" key="1">
    <citation type="submission" date="2018-02" db="EMBL/GenBank/DDBJ databases">
        <authorList>
            <person name="Rodrigo-Torres L."/>
            <person name="Arahal R. D."/>
            <person name="Lucena T."/>
        </authorList>
    </citation>
    <scope>NUCLEOTIDE SEQUENCE [LARGE SCALE GENOMIC DNA]</scope>
    <source>
        <strain evidence="4 7">CECT 8486</strain>
    </source>
</reference>
<feature type="compositionally biased region" description="Basic and acidic residues" evidence="3">
    <location>
        <begin position="148"/>
        <end position="160"/>
    </location>
</feature>
<name>A0A2N9K9I4_9LACO</name>
<dbReference type="EMBL" id="OKQU01000001">
    <property type="protein sequence ID" value="SPE06956.1"/>
    <property type="molecule type" value="Genomic_DNA"/>
</dbReference>
<dbReference type="KEGG" id="lsu:A6B45_04175"/>
<evidence type="ECO:0000313" key="5">
    <source>
        <dbReference type="EMBL" id="SPE06956.1"/>
    </source>
</evidence>
<dbReference type="Proteomes" id="UP000237923">
    <property type="component" value="Unassembled WGS sequence"/>
</dbReference>
<evidence type="ECO:0000256" key="3">
    <source>
        <dbReference type="SAM" id="MobiDB-lite"/>
    </source>
</evidence>
<evidence type="ECO:0000256" key="2">
    <source>
        <dbReference type="ARBA" id="ARBA00039575"/>
    </source>
</evidence>
<dbReference type="Proteomes" id="UP000239237">
    <property type="component" value="Unassembled WGS sequence"/>
</dbReference>
<feature type="region of interest" description="Disordered" evidence="3">
    <location>
        <begin position="134"/>
        <end position="175"/>
    </location>
</feature>
<gene>
    <name evidence="4" type="ORF">LES8486_00661</name>
    <name evidence="5" type="ORF">LES9216_00808</name>
</gene>
<evidence type="ECO:0000256" key="1">
    <source>
        <dbReference type="ARBA" id="ARBA00005721"/>
    </source>
</evidence>
<dbReference type="InterPro" id="IPR005531">
    <property type="entry name" value="Asp23"/>
</dbReference>
<accession>A0A2N9K9I4</accession>
<evidence type="ECO:0000313" key="6">
    <source>
        <dbReference type="Proteomes" id="UP000237923"/>
    </source>
</evidence>
<dbReference type="PANTHER" id="PTHR34297">
    <property type="entry name" value="HYPOTHETICAL CYTOSOLIC PROTEIN-RELATED"/>
    <property type="match status" value="1"/>
</dbReference>
<organism evidence="5 6">
    <name type="scientific">Leuconostoc suionicum</name>
    <dbReference type="NCBI Taxonomy" id="1511761"/>
    <lineage>
        <taxon>Bacteria</taxon>
        <taxon>Bacillati</taxon>
        <taxon>Bacillota</taxon>
        <taxon>Bacilli</taxon>
        <taxon>Lactobacillales</taxon>
        <taxon>Lactobacillaceae</taxon>
        <taxon>Leuconostoc</taxon>
    </lineage>
</organism>
<reference evidence="5 6" key="2">
    <citation type="submission" date="2018-02" db="EMBL/GenBank/DDBJ databases">
        <authorList>
            <person name="Cohen D.B."/>
            <person name="Kent A.D."/>
        </authorList>
    </citation>
    <scope>NUCLEOTIDE SEQUENCE [LARGE SCALE GENOMIC DNA]</scope>
    <source>
        <strain evidence="5 6">CECT 9216</strain>
    </source>
</reference>
<comment type="similarity">
    <text evidence="1">Belongs to the asp23 family.</text>
</comment>
<dbReference type="RefSeq" id="WP_072613494.1">
    <property type="nucleotide sequence ID" value="NZ_AP017935.1"/>
</dbReference>
<dbReference type="Pfam" id="PF03780">
    <property type="entry name" value="Asp23"/>
    <property type="match status" value="1"/>
</dbReference>
<evidence type="ECO:0000313" key="7">
    <source>
        <dbReference type="Proteomes" id="UP000239237"/>
    </source>
</evidence>
<proteinExistence type="inferred from homology"/>
<dbReference type="EMBL" id="OKQR01000001">
    <property type="protein sequence ID" value="SPD91677.1"/>
    <property type="molecule type" value="Genomic_DNA"/>
</dbReference>